<evidence type="ECO:0000313" key="2">
    <source>
        <dbReference type="Proteomes" id="UP000054821"/>
    </source>
</evidence>
<reference evidence="1 2" key="1">
    <citation type="journal article" date="2016" name="Genome Announc.">
        <title>Draft Whole-Genome Sequence of Trichoderma gamsii T6085, a Promising Biocontrol Agent of Fusarium Head Blight on Wheat.</title>
        <authorList>
            <person name="Baroncelli R."/>
            <person name="Zapparata A."/>
            <person name="Piaggeschi G."/>
            <person name="Sarrocco S."/>
            <person name="Vannacci G."/>
        </authorList>
    </citation>
    <scope>NUCLEOTIDE SEQUENCE [LARGE SCALE GENOMIC DNA]</scope>
    <source>
        <strain evidence="1 2">T6085</strain>
    </source>
</reference>
<gene>
    <name evidence="1" type="ORF">TGAM01_v206248</name>
</gene>
<proteinExistence type="predicted"/>
<dbReference type="EMBL" id="JPDN02000021">
    <property type="protein sequence ID" value="PON24740.1"/>
    <property type="molecule type" value="Genomic_DNA"/>
</dbReference>
<protein>
    <submittedName>
        <fullName evidence="1">Uncharacterized protein</fullName>
    </submittedName>
</protein>
<evidence type="ECO:0000313" key="1">
    <source>
        <dbReference type="EMBL" id="PON24740.1"/>
    </source>
</evidence>
<keyword evidence="2" id="KW-1185">Reference proteome</keyword>
<organism evidence="1 2">
    <name type="scientific">Trichoderma gamsii</name>
    <dbReference type="NCBI Taxonomy" id="398673"/>
    <lineage>
        <taxon>Eukaryota</taxon>
        <taxon>Fungi</taxon>
        <taxon>Dikarya</taxon>
        <taxon>Ascomycota</taxon>
        <taxon>Pezizomycotina</taxon>
        <taxon>Sordariomycetes</taxon>
        <taxon>Hypocreomycetidae</taxon>
        <taxon>Hypocreales</taxon>
        <taxon>Hypocreaceae</taxon>
        <taxon>Trichoderma</taxon>
    </lineage>
</organism>
<dbReference type="Proteomes" id="UP000054821">
    <property type="component" value="Unassembled WGS sequence"/>
</dbReference>
<dbReference type="GeneID" id="36347630"/>
<dbReference type="RefSeq" id="XP_024405396.1">
    <property type="nucleotide sequence ID" value="XM_024549832.1"/>
</dbReference>
<sequence>MLVRCCVSYFDLISCFESCWQLALSEHDIWLTEGNGKGQGKKSRINKSNCEAEKRRVIRDRRVIRPCMEEL</sequence>
<dbReference type="AlphaFoldDB" id="A0A2P4ZKA8"/>
<accession>A0A2P4ZKA8</accession>
<name>A0A2P4ZKA8_9HYPO</name>
<comment type="caution">
    <text evidence="1">The sequence shown here is derived from an EMBL/GenBank/DDBJ whole genome shotgun (WGS) entry which is preliminary data.</text>
</comment>